<evidence type="ECO:0000256" key="1">
    <source>
        <dbReference type="SAM" id="Phobius"/>
    </source>
</evidence>
<reference evidence="2" key="1">
    <citation type="submission" date="2016-12" db="EMBL/GenBank/DDBJ databases">
        <title>The complete mitochondrial genome of the Asian cavity-nesting honey bee, Apis koschevnikovi.</title>
        <authorList>
            <person name="Eimanifar A."/>
            <person name="Kimball R.T."/>
            <person name="Braun E.L."/>
            <person name="Ellis J.D."/>
        </authorList>
    </citation>
    <scope>NUCLEOTIDE SEQUENCE</scope>
</reference>
<proteinExistence type="predicted"/>
<feature type="transmembrane region" description="Helical" evidence="1">
    <location>
        <begin position="47"/>
        <end position="69"/>
    </location>
</feature>
<evidence type="ECO:0000313" key="2">
    <source>
        <dbReference type="EMBL" id="ARA91130.1"/>
    </source>
</evidence>
<dbReference type="EMBL" id="KY348372">
    <property type="protein sequence ID" value="ARA91130.1"/>
    <property type="molecule type" value="Genomic_DNA"/>
</dbReference>
<evidence type="ECO:0000313" key="3">
    <source>
        <dbReference type="EMBL" id="BAW89012.1"/>
    </source>
</evidence>
<gene>
    <name evidence="3" type="primary">ND4L</name>
</gene>
<dbReference type="EMBL" id="AP017643">
    <property type="protein sequence ID" value="BAW89012.1"/>
    <property type="molecule type" value="Genomic_DNA"/>
</dbReference>
<dbReference type="Gene3D" id="1.10.287.3510">
    <property type="match status" value="1"/>
</dbReference>
<reference evidence="3" key="2">
    <citation type="journal article" date="2017" name="Mitochondrial DNA Part B Resour">
        <title>The complete mitochondrial genome of the cavitynesting honeybee, Apis koschevnikovi (Insecta: Hymenoptera: Apidae).</title>
        <authorList>
            <person name="Wakamiya T."/>
            <person name="Tingek S."/>
            <person name="Okuyama H."/>
            <person name="Kiyoshi T."/>
            <person name="Takahashi J."/>
        </authorList>
    </citation>
    <scope>NUCLEOTIDE SEQUENCE</scope>
</reference>
<keyword evidence="1" id="KW-1133">Transmembrane helix</keyword>
<feature type="transmembrane region" description="Helical" evidence="1">
    <location>
        <begin position="12"/>
        <end position="41"/>
    </location>
</feature>
<keyword evidence="1" id="KW-0472">Membrane</keyword>
<geneLocation type="mitochondrion" evidence="2"/>
<organism evidence="2">
    <name type="scientific">Apis koschevnikovi</name>
    <name type="common">Koschevnikov's honey bee</name>
    <dbReference type="NCBI Taxonomy" id="7468"/>
    <lineage>
        <taxon>Eukaryota</taxon>
        <taxon>Metazoa</taxon>
        <taxon>Ecdysozoa</taxon>
        <taxon>Arthropoda</taxon>
        <taxon>Hexapoda</taxon>
        <taxon>Insecta</taxon>
        <taxon>Pterygota</taxon>
        <taxon>Neoptera</taxon>
        <taxon>Endopterygota</taxon>
        <taxon>Hymenoptera</taxon>
        <taxon>Apocrita</taxon>
        <taxon>Aculeata</taxon>
        <taxon>Apoidea</taxon>
        <taxon>Anthophila</taxon>
        <taxon>Apidae</taxon>
        <taxon>Apis</taxon>
    </lineage>
</organism>
<dbReference type="AlphaFoldDB" id="A0A1V0D8Q4"/>
<sequence length="87" mass="10436">MKLMYMMILFFFMMLLYFNVSFLSFLIMIEFLVITVLFYIMDNEVNSWVFLMFLVFSVCELVLGLSLLVSLNYELGHQKLDVMDLIF</sequence>
<protein>
    <submittedName>
        <fullName evidence="2">NADH dehydrogenase subunit 4L</fullName>
    </submittedName>
</protein>
<keyword evidence="2" id="KW-0496">Mitochondrion</keyword>
<accession>A0A1V0D8Q4</accession>
<keyword evidence="1" id="KW-0812">Transmembrane</keyword>
<name>A0A1V0D8Q4_APIKO</name>